<evidence type="ECO:0000256" key="5">
    <source>
        <dbReference type="ARBA" id="ARBA00022989"/>
    </source>
</evidence>
<comment type="subcellular location">
    <subcellularLocation>
        <location evidence="1">Cell membrane</location>
        <topology evidence="1">Multi-pass membrane protein</topology>
    </subcellularLocation>
</comment>
<gene>
    <name evidence="8" type="ORF">ALO_12174</name>
</gene>
<dbReference type="InterPro" id="IPR051907">
    <property type="entry name" value="DoxX-like_oxidoreductase"/>
</dbReference>
<keyword evidence="3" id="KW-1003">Cell membrane</keyword>
<evidence type="ECO:0000313" key="9">
    <source>
        <dbReference type="Proteomes" id="UP000003240"/>
    </source>
</evidence>
<evidence type="ECO:0000256" key="7">
    <source>
        <dbReference type="SAM" id="Phobius"/>
    </source>
</evidence>
<dbReference type="AlphaFoldDB" id="F7NK23"/>
<dbReference type="PANTHER" id="PTHR33452">
    <property type="entry name" value="OXIDOREDUCTASE CATD-RELATED"/>
    <property type="match status" value="1"/>
</dbReference>
<organism evidence="8 9">
    <name type="scientific">Acetonema longum DSM 6540</name>
    <dbReference type="NCBI Taxonomy" id="1009370"/>
    <lineage>
        <taxon>Bacteria</taxon>
        <taxon>Bacillati</taxon>
        <taxon>Bacillota</taxon>
        <taxon>Negativicutes</taxon>
        <taxon>Acetonemataceae</taxon>
        <taxon>Acetonema</taxon>
    </lineage>
</organism>
<feature type="transmembrane region" description="Helical" evidence="7">
    <location>
        <begin position="12"/>
        <end position="29"/>
    </location>
</feature>
<dbReference type="eggNOG" id="COG2259">
    <property type="taxonomic scope" value="Bacteria"/>
</dbReference>
<evidence type="ECO:0000256" key="6">
    <source>
        <dbReference type="ARBA" id="ARBA00023136"/>
    </source>
</evidence>
<feature type="transmembrane region" description="Helical" evidence="7">
    <location>
        <begin position="49"/>
        <end position="67"/>
    </location>
</feature>
<keyword evidence="4 7" id="KW-0812">Transmembrane</keyword>
<dbReference type="EMBL" id="AFGF01000103">
    <property type="protein sequence ID" value="EGO63609.1"/>
    <property type="molecule type" value="Genomic_DNA"/>
</dbReference>
<dbReference type="PANTHER" id="PTHR33452:SF1">
    <property type="entry name" value="INNER MEMBRANE PROTEIN YPHA-RELATED"/>
    <property type="match status" value="1"/>
</dbReference>
<keyword evidence="5 7" id="KW-1133">Transmembrane helix</keyword>
<protein>
    <submittedName>
        <fullName evidence="8">DoxX family protein</fullName>
    </submittedName>
</protein>
<dbReference type="STRING" id="1009370.ALO_12174"/>
<name>F7NK23_9FIRM</name>
<comment type="similarity">
    <text evidence="2">Belongs to the DoxX family.</text>
</comment>
<evidence type="ECO:0000313" key="8">
    <source>
        <dbReference type="EMBL" id="EGO63609.1"/>
    </source>
</evidence>
<reference evidence="8 9" key="1">
    <citation type="journal article" date="2011" name="EMBO J.">
        <title>Structural diversity of bacterial flagellar motors.</title>
        <authorList>
            <person name="Chen S."/>
            <person name="Beeby M."/>
            <person name="Murphy G.E."/>
            <person name="Leadbetter J.R."/>
            <person name="Hendrixson D.R."/>
            <person name="Briegel A."/>
            <person name="Li Z."/>
            <person name="Shi J."/>
            <person name="Tocheva E.I."/>
            <person name="Muller A."/>
            <person name="Dobro M.J."/>
            <person name="Jensen G.J."/>
        </authorList>
    </citation>
    <scope>NUCLEOTIDE SEQUENCE [LARGE SCALE GENOMIC DNA]</scope>
    <source>
        <strain evidence="8 9">DSM 6540</strain>
    </source>
</reference>
<keyword evidence="9" id="KW-1185">Reference proteome</keyword>
<accession>F7NK23</accession>
<dbReference type="Pfam" id="PF07681">
    <property type="entry name" value="DoxX"/>
    <property type="match status" value="1"/>
</dbReference>
<sequence length="153" mass="17165">MIRIFEFLGKYVDFGLLAFRIVLGGMFMWHGWPKIIGGPERWAGLGKTMANFGITFFPAFWGFMAAFSEFFGGIMLLLGLFYRVGAFLLFFTMFTAFTTQMMTGKGLSKASQSFENGFSFFAAIFVGPGKYSIDHYLLNKKSESQSDSSSLMS</sequence>
<proteinExistence type="inferred from homology"/>
<dbReference type="InterPro" id="IPR032808">
    <property type="entry name" value="DoxX"/>
</dbReference>
<dbReference type="Proteomes" id="UP000003240">
    <property type="component" value="Unassembled WGS sequence"/>
</dbReference>
<keyword evidence="6 7" id="KW-0472">Membrane</keyword>
<evidence type="ECO:0000256" key="4">
    <source>
        <dbReference type="ARBA" id="ARBA00022692"/>
    </source>
</evidence>
<evidence type="ECO:0000256" key="2">
    <source>
        <dbReference type="ARBA" id="ARBA00006679"/>
    </source>
</evidence>
<comment type="caution">
    <text evidence="8">The sequence shown here is derived from an EMBL/GenBank/DDBJ whole genome shotgun (WGS) entry which is preliminary data.</text>
</comment>
<dbReference type="GO" id="GO:0005886">
    <property type="term" value="C:plasma membrane"/>
    <property type="evidence" value="ECO:0007669"/>
    <property type="project" value="UniProtKB-SubCell"/>
</dbReference>
<feature type="transmembrane region" description="Helical" evidence="7">
    <location>
        <begin position="74"/>
        <end position="97"/>
    </location>
</feature>
<dbReference type="OrthoDB" id="9813193at2"/>
<evidence type="ECO:0000256" key="1">
    <source>
        <dbReference type="ARBA" id="ARBA00004651"/>
    </source>
</evidence>
<evidence type="ECO:0000256" key="3">
    <source>
        <dbReference type="ARBA" id="ARBA00022475"/>
    </source>
</evidence>
<dbReference type="RefSeq" id="WP_004095985.1">
    <property type="nucleotide sequence ID" value="NZ_AFGF01000103.1"/>
</dbReference>